<reference evidence="2 3" key="1">
    <citation type="submission" date="2024-03" db="EMBL/GenBank/DDBJ databases">
        <title>Ignisphaera cupida sp. nov., a hyperthermophilic hydrolytic archaeon from a hot spring of Kamchatka, and proposal of Ignisphaeraceae fam. nov.</title>
        <authorList>
            <person name="Podosokorskaya O.A."/>
            <person name="Elcheninov A.G."/>
            <person name="Maltseva A.I."/>
            <person name="Zayulina K.S."/>
            <person name="Novikov A."/>
            <person name="Merkel A.Y."/>
        </authorList>
    </citation>
    <scope>NUCLEOTIDE SEQUENCE [LARGE SCALE GENOMIC DNA]</scope>
    <source>
        <strain evidence="2 3">38H-sp</strain>
    </source>
</reference>
<accession>A0ABU9UAD4</accession>
<gene>
    <name evidence="2" type="ORF">WKV44_03600</name>
</gene>
<comment type="caution">
    <text evidence="2">The sequence shown here is derived from an EMBL/GenBank/DDBJ whole genome shotgun (WGS) entry which is preliminary data.</text>
</comment>
<proteinExistence type="predicted"/>
<keyword evidence="1" id="KW-0812">Transmembrane</keyword>
<dbReference type="Pfam" id="PF02681">
    <property type="entry name" value="DUF212"/>
    <property type="match status" value="1"/>
</dbReference>
<keyword evidence="3" id="KW-1185">Reference proteome</keyword>
<protein>
    <submittedName>
        <fullName evidence="2">Divergent PAP2 family protein</fullName>
    </submittedName>
</protein>
<name>A0ABU9UAD4_9SPIR</name>
<dbReference type="Proteomes" id="UP001466331">
    <property type="component" value="Unassembled WGS sequence"/>
</dbReference>
<feature type="transmembrane region" description="Helical" evidence="1">
    <location>
        <begin position="139"/>
        <end position="155"/>
    </location>
</feature>
<evidence type="ECO:0000256" key="1">
    <source>
        <dbReference type="SAM" id="Phobius"/>
    </source>
</evidence>
<evidence type="ECO:0000313" key="3">
    <source>
        <dbReference type="Proteomes" id="UP001466331"/>
    </source>
</evidence>
<feature type="transmembrane region" description="Helical" evidence="1">
    <location>
        <begin position="63"/>
        <end position="91"/>
    </location>
</feature>
<dbReference type="PANTHER" id="PTHR31446">
    <property type="entry name" value="ACID PHOSPHATASE/VANADIUM-DEPENDENT HALOPEROXIDASE-RELATED PROTEIN"/>
    <property type="match status" value="1"/>
</dbReference>
<dbReference type="InterPro" id="IPR003832">
    <property type="entry name" value="DUF212"/>
</dbReference>
<dbReference type="RefSeq" id="WP_420069066.1">
    <property type="nucleotide sequence ID" value="NZ_JBCHKQ010000001.1"/>
</dbReference>
<dbReference type="EMBL" id="JBCHKQ010000001">
    <property type="protein sequence ID" value="MEM5947623.1"/>
    <property type="molecule type" value="Genomic_DNA"/>
</dbReference>
<keyword evidence="1" id="KW-0472">Membrane</keyword>
<keyword evidence="1" id="KW-1133">Transmembrane helix</keyword>
<dbReference type="PANTHER" id="PTHR31446:SF29">
    <property type="entry name" value="ACID PHOSPHATASE_VANADIUM-DEPENDENT HALOPEROXIDASE-RELATED PROTEIN"/>
    <property type="match status" value="1"/>
</dbReference>
<evidence type="ECO:0000313" key="2">
    <source>
        <dbReference type="EMBL" id="MEM5947623.1"/>
    </source>
</evidence>
<sequence length="156" mass="17305">MMKEKISALFVSPVFLSAFFSWFGAQLLKVIIDTLKRRARKKEDVVSTLLWKTGGMPSSHSSLVTALTTSIGFVEGITSPLFIMSFFYAAIIIRDAMGVRKAAGLQAQKINEMGEYLKKNHNMDFSPVKVVHGHKVEEVIVGMVLGFFIALAFCLL</sequence>
<organism evidence="2 3">
    <name type="scientific">Rarispira pelagica</name>
    <dbReference type="NCBI Taxonomy" id="3141764"/>
    <lineage>
        <taxon>Bacteria</taxon>
        <taxon>Pseudomonadati</taxon>
        <taxon>Spirochaetota</taxon>
        <taxon>Spirochaetia</taxon>
        <taxon>Winmispirales</taxon>
        <taxon>Winmispiraceae</taxon>
        <taxon>Rarispira</taxon>
    </lineage>
</organism>
<feature type="transmembrane region" description="Helical" evidence="1">
    <location>
        <begin position="6"/>
        <end position="32"/>
    </location>
</feature>